<organism evidence="3 4">
    <name type="scientific">Falsiroseomonas bella</name>
    <dbReference type="NCBI Taxonomy" id="2184016"/>
    <lineage>
        <taxon>Bacteria</taxon>
        <taxon>Pseudomonadati</taxon>
        <taxon>Pseudomonadota</taxon>
        <taxon>Alphaproteobacteria</taxon>
        <taxon>Acetobacterales</taxon>
        <taxon>Roseomonadaceae</taxon>
        <taxon>Falsiroseomonas</taxon>
    </lineage>
</organism>
<feature type="domain" description="NIPSNAP" evidence="2">
    <location>
        <begin position="3"/>
        <end position="94"/>
    </location>
</feature>
<comment type="similarity">
    <text evidence="1">Belongs to the NipSnap family.</text>
</comment>
<dbReference type="EMBL" id="QGNA01000002">
    <property type="protein sequence ID" value="PWS36952.1"/>
    <property type="molecule type" value="Genomic_DNA"/>
</dbReference>
<evidence type="ECO:0000259" key="2">
    <source>
        <dbReference type="Pfam" id="PF07978"/>
    </source>
</evidence>
<evidence type="ECO:0000313" key="3">
    <source>
        <dbReference type="EMBL" id="PWS36952.1"/>
    </source>
</evidence>
<keyword evidence="4" id="KW-1185">Reference proteome</keyword>
<dbReference type="InterPro" id="IPR011008">
    <property type="entry name" value="Dimeric_a/b-barrel"/>
</dbReference>
<proteinExistence type="inferred from homology"/>
<protein>
    <submittedName>
        <fullName evidence="3">NIPSNAP family protein</fullName>
    </submittedName>
</protein>
<dbReference type="InterPro" id="IPR012577">
    <property type="entry name" value="NIPSNAP"/>
</dbReference>
<gene>
    <name evidence="3" type="ORF">DFH01_08685</name>
</gene>
<reference evidence="4" key="1">
    <citation type="submission" date="2018-05" db="EMBL/GenBank/DDBJ databases">
        <authorList>
            <person name="Du Z."/>
            <person name="Wang X."/>
        </authorList>
    </citation>
    <scope>NUCLEOTIDE SEQUENCE [LARGE SCALE GENOMIC DNA]</scope>
    <source>
        <strain evidence="4">CQN31</strain>
    </source>
</reference>
<dbReference type="OrthoDB" id="4124121at2"/>
<dbReference type="PANTHER" id="PTHR21017:SF17">
    <property type="entry name" value="PROTEIN NIPSNAP"/>
    <property type="match status" value="1"/>
</dbReference>
<sequence>MLYELATLTTAIGGAGAAAKAIPGWCGDAGAKGRLLGLWSTDLGTLNRVVVLRGFASAEEVQAERRRAMMSASPFNGGGWLTAMQLDTYMPLSWLPPVEPGAYGPVYELRSYGVRPHGLPPLIEAWRNQLPGRLALSKLLVAMHTVDGPTRFTHIWPYASTDARAAIRGEAVKGGNWPPKGGPENLFGEDMQSWICLPMAGSPLT</sequence>
<dbReference type="SUPFAM" id="SSF54909">
    <property type="entry name" value="Dimeric alpha+beta barrel"/>
    <property type="match status" value="2"/>
</dbReference>
<accession>A0A317FF02</accession>
<dbReference type="RefSeq" id="WP_109870063.1">
    <property type="nucleotide sequence ID" value="NZ_QGNA01000002.1"/>
</dbReference>
<dbReference type="Pfam" id="PF07978">
    <property type="entry name" value="NIPSNAP"/>
    <property type="match status" value="2"/>
</dbReference>
<dbReference type="AlphaFoldDB" id="A0A317FF02"/>
<dbReference type="Proteomes" id="UP000245765">
    <property type="component" value="Unassembled WGS sequence"/>
</dbReference>
<dbReference type="Gene3D" id="3.30.70.100">
    <property type="match status" value="2"/>
</dbReference>
<dbReference type="InterPro" id="IPR051557">
    <property type="entry name" value="NipSnap_domain"/>
</dbReference>
<feature type="domain" description="NIPSNAP" evidence="2">
    <location>
        <begin position="107"/>
        <end position="203"/>
    </location>
</feature>
<dbReference type="PANTHER" id="PTHR21017">
    <property type="entry name" value="NIPSNAP-RELATED"/>
    <property type="match status" value="1"/>
</dbReference>
<comment type="caution">
    <text evidence="3">The sequence shown here is derived from an EMBL/GenBank/DDBJ whole genome shotgun (WGS) entry which is preliminary data.</text>
</comment>
<name>A0A317FF02_9PROT</name>
<evidence type="ECO:0000256" key="1">
    <source>
        <dbReference type="ARBA" id="ARBA00005291"/>
    </source>
</evidence>
<evidence type="ECO:0000313" key="4">
    <source>
        <dbReference type="Proteomes" id="UP000245765"/>
    </source>
</evidence>